<keyword evidence="3" id="KW-0325">Glycoprotein</keyword>
<dbReference type="PANTHER" id="PTHR11802">
    <property type="entry name" value="SERINE PROTEASE FAMILY S10 SERINE CARBOXYPEPTIDASE"/>
    <property type="match status" value="1"/>
</dbReference>
<dbReference type="InterPro" id="IPR001563">
    <property type="entry name" value="Peptidase_S10"/>
</dbReference>
<reference evidence="4 5" key="1">
    <citation type="journal article" date="2023" name="G3 (Bethesda)">
        <title>A haplotype-resolved chromosome-scale genome for Quercus rubra L. provides insights into the genetics of adaptive traits for red oak species.</title>
        <authorList>
            <person name="Kapoor B."/>
            <person name="Jenkins J."/>
            <person name="Schmutz J."/>
            <person name="Zhebentyayeva T."/>
            <person name="Kuelheim C."/>
            <person name="Coggeshall M."/>
            <person name="Heim C."/>
            <person name="Lasky J.R."/>
            <person name="Leites L."/>
            <person name="Islam-Faridi N."/>
            <person name="Romero-Severson J."/>
            <person name="DeLeo V.L."/>
            <person name="Lucas S.M."/>
            <person name="Lazic D."/>
            <person name="Gailing O."/>
            <person name="Carlson J."/>
            <person name="Staton M."/>
        </authorList>
    </citation>
    <scope>NUCLEOTIDE SEQUENCE [LARGE SCALE GENOMIC DNA]</scope>
    <source>
        <strain evidence="4">Pseudo-F2</strain>
    </source>
</reference>
<evidence type="ECO:0000313" key="5">
    <source>
        <dbReference type="Proteomes" id="UP001324115"/>
    </source>
</evidence>
<accession>A0AAN7FJZ9</accession>
<keyword evidence="2" id="KW-0732">Signal</keyword>
<dbReference type="PANTHER" id="PTHR11802:SF132">
    <property type="entry name" value="SERINE CARBOXYPEPTIDASE-LIKE 36-RELATED"/>
    <property type="match status" value="1"/>
</dbReference>
<evidence type="ECO:0000256" key="1">
    <source>
        <dbReference type="ARBA" id="ARBA00009431"/>
    </source>
</evidence>
<proteinExistence type="inferred from homology"/>
<dbReference type="SUPFAM" id="SSF53474">
    <property type="entry name" value="alpha/beta-Hydrolases"/>
    <property type="match status" value="1"/>
</dbReference>
<dbReference type="GO" id="GO:0006508">
    <property type="term" value="P:proteolysis"/>
    <property type="evidence" value="ECO:0007669"/>
    <property type="project" value="InterPro"/>
</dbReference>
<comment type="caution">
    <text evidence="4">The sequence shown here is derived from an EMBL/GenBank/DDBJ whole genome shotgun (WGS) entry which is preliminary data.</text>
</comment>
<dbReference type="Gene3D" id="3.40.50.1820">
    <property type="entry name" value="alpha/beta hydrolase"/>
    <property type="match status" value="2"/>
</dbReference>
<evidence type="ECO:0000256" key="2">
    <source>
        <dbReference type="ARBA" id="ARBA00022729"/>
    </source>
</evidence>
<gene>
    <name evidence="4" type="ORF">RGQ29_016487</name>
</gene>
<dbReference type="InterPro" id="IPR029058">
    <property type="entry name" value="AB_hydrolase_fold"/>
</dbReference>
<sequence length="392" mass="44257">MQENSVDNSRNVDKTSIHPHEELKVKDRIERFPGQPYVKFSQYGGYVTVDTSAGRAFYYYFVEAQHSKESLPLLLWLNGGYHCSSLAFEAMQELGPFRTYILFLESPIIAPGVGFLYSNTTLDYYTKTGDDSTIADNYAFLLNWLERFPEYKNRDLYIAGEFYSGHHVPKLGYTVLHHNKEANNTIINLKGIMIGNAQISGEIDRSLPGMLDFLSNHAIISDQNAYEIIKIKISIGVKIADQSPFLCLTKVLRFDPCSKYYVQAYLHRTDVLEALHANVTQLTPKDHDRAWGDSPITMLPLLRELVANGLRVWILGNISNCGDIQARVPVTSTRNTIKTMKLPVGGYTEVFEGNLTFATIRGAEFHVSSDQPERALCLIKHFLDGTSLPNTK</sequence>
<comment type="similarity">
    <text evidence="1">Belongs to the peptidase S10 family.</text>
</comment>
<evidence type="ECO:0000313" key="4">
    <source>
        <dbReference type="EMBL" id="KAK4592026.1"/>
    </source>
</evidence>
<dbReference type="PRINTS" id="PR00724">
    <property type="entry name" value="CRBOXYPTASEC"/>
</dbReference>
<dbReference type="EMBL" id="JAXUIC010000004">
    <property type="protein sequence ID" value="KAK4592026.1"/>
    <property type="molecule type" value="Genomic_DNA"/>
</dbReference>
<dbReference type="Pfam" id="PF00450">
    <property type="entry name" value="Peptidase_S10"/>
    <property type="match status" value="2"/>
</dbReference>
<organism evidence="4 5">
    <name type="scientific">Quercus rubra</name>
    <name type="common">Northern red oak</name>
    <name type="synonym">Quercus borealis</name>
    <dbReference type="NCBI Taxonomy" id="3512"/>
    <lineage>
        <taxon>Eukaryota</taxon>
        <taxon>Viridiplantae</taxon>
        <taxon>Streptophyta</taxon>
        <taxon>Embryophyta</taxon>
        <taxon>Tracheophyta</taxon>
        <taxon>Spermatophyta</taxon>
        <taxon>Magnoliopsida</taxon>
        <taxon>eudicotyledons</taxon>
        <taxon>Gunneridae</taxon>
        <taxon>Pentapetalae</taxon>
        <taxon>rosids</taxon>
        <taxon>fabids</taxon>
        <taxon>Fagales</taxon>
        <taxon>Fagaceae</taxon>
        <taxon>Quercus</taxon>
    </lineage>
</organism>
<dbReference type="Proteomes" id="UP001324115">
    <property type="component" value="Unassembled WGS sequence"/>
</dbReference>
<dbReference type="GO" id="GO:0005773">
    <property type="term" value="C:vacuole"/>
    <property type="evidence" value="ECO:0007669"/>
    <property type="project" value="TreeGrafter"/>
</dbReference>
<dbReference type="GO" id="GO:0004185">
    <property type="term" value="F:serine-type carboxypeptidase activity"/>
    <property type="evidence" value="ECO:0007669"/>
    <property type="project" value="InterPro"/>
</dbReference>
<protein>
    <submittedName>
        <fullName evidence="4">Uncharacterized protein</fullName>
    </submittedName>
</protein>
<evidence type="ECO:0000256" key="3">
    <source>
        <dbReference type="ARBA" id="ARBA00023180"/>
    </source>
</evidence>
<dbReference type="AlphaFoldDB" id="A0AAN7FJZ9"/>
<name>A0AAN7FJZ9_QUERU</name>
<keyword evidence="5" id="KW-1185">Reference proteome</keyword>